<feature type="transmembrane region" description="Helical" evidence="6">
    <location>
        <begin position="486"/>
        <end position="506"/>
    </location>
</feature>
<evidence type="ECO:0000256" key="3">
    <source>
        <dbReference type="ARBA" id="ARBA00022989"/>
    </source>
</evidence>
<dbReference type="InterPro" id="IPR036259">
    <property type="entry name" value="MFS_trans_sf"/>
</dbReference>
<keyword evidence="2 6" id="KW-0812">Transmembrane</keyword>
<evidence type="ECO:0000256" key="2">
    <source>
        <dbReference type="ARBA" id="ARBA00022692"/>
    </source>
</evidence>
<evidence type="ECO:0000259" key="7">
    <source>
        <dbReference type="PROSITE" id="PS50850"/>
    </source>
</evidence>
<feature type="domain" description="Major facilitator superfamily (MFS) profile" evidence="7">
    <location>
        <begin position="86"/>
        <end position="512"/>
    </location>
</feature>
<dbReference type="PANTHER" id="PTHR23502">
    <property type="entry name" value="MAJOR FACILITATOR SUPERFAMILY"/>
    <property type="match status" value="1"/>
</dbReference>
<keyword evidence="4 6" id="KW-0472">Membrane</keyword>
<feature type="transmembrane region" description="Helical" evidence="6">
    <location>
        <begin position="418"/>
        <end position="439"/>
    </location>
</feature>
<gene>
    <name evidence="8" type="ORF">BN869_000012835_1</name>
</gene>
<feature type="compositionally biased region" description="Polar residues" evidence="5">
    <location>
        <begin position="1"/>
        <end position="12"/>
    </location>
</feature>
<dbReference type="PROSITE" id="PS50850">
    <property type="entry name" value="MFS"/>
    <property type="match status" value="1"/>
</dbReference>
<feature type="transmembrane region" description="Helical" evidence="6">
    <location>
        <begin position="211"/>
        <end position="233"/>
    </location>
</feature>
<evidence type="ECO:0000313" key="8">
    <source>
        <dbReference type="EMBL" id="CEO56777.1"/>
    </source>
</evidence>
<dbReference type="SUPFAM" id="SSF103473">
    <property type="entry name" value="MFS general substrate transporter"/>
    <property type="match status" value="1"/>
</dbReference>
<dbReference type="InterPro" id="IPR011701">
    <property type="entry name" value="MFS"/>
</dbReference>
<evidence type="ECO:0000256" key="6">
    <source>
        <dbReference type="SAM" id="Phobius"/>
    </source>
</evidence>
<reference evidence="8" key="1">
    <citation type="submission" date="2015-01" db="EMBL/GenBank/DDBJ databases">
        <authorList>
            <person name="Durling Mikael"/>
        </authorList>
    </citation>
    <scope>NUCLEOTIDE SEQUENCE</scope>
</reference>
<evidence type="ECO:0000256" key="4">
    <source>
        <dbReference type="ARBA" id="ARBA00023136"/>
    </source>
</evidence>
<comment type="subcellular location">
    <subcellularLocation>
        <location evidence="1">Membrane</location>
        <topology evidence="1">Multi-pass membrane protein</topology>
    </subcellularLocation>
</comment>
<accession>A0A0B7KN11</accession>
<feature type="compositionally biased region" description="Basic and acidic residues" evidence="5">
    <location>
        <begin position="57"/>
        <end position="67"/>
    </location>
</feature>
<feature type="transmembrane region" description="Helical" evidence="6">
    <location>
        <begin position="451"/>
        <end position="474"/>
    </location>
</feature>
<dbReference type="CDD" id="cd17323">
    <property type="entry name" value="MFS_Tpo1_MDR_like"/>
    <property type="match status" value="1"/>
</dbReference>
<evidence type="ECO:0000256" key="1">
    <source>
        <dbReference type="ARBA" id="ARBA00004141"/>
    </source>
</evidence>
<sequence>MSEKASNTTPTTPALPDSELSQPSISSIPTLTEAPDPDCVEKQTVTKAPLTDPTINIDHDPEIVKWDGDDDPELPLNWPSSKKWRNVVMVSALTFVTPFASSMFAPAINQVMQEMGTTSRDVGSFGVSIYLLGYAFGPLVLGPCSELYGRLIVYHVCAVLFILCNVSCALSISMPMLIIFRFLTGLVGAAPLTIGPGTVSDCFRQEERGRAMAVWTMPVLLGPCLGPAVGAYVSRALGWRWNFWLLIIMSGVVSVFCLFFQRETHPPTLLKHKAAKLRKSTGNPNIRHVGHTTTSRRQVFTTSIVRPVKMLFLSPVIFGLSLLTAVAYGTLYLFFTTVTDVFESRYGIVTNVGLIYLGCGCGQFAGLFVLGLVSDAIVKRAAKGGEMKPEYRLPPMIPGGAMIPIGLLIYGWTAEYKVFWFVPVIGTFFIGFGMISVFTPVGTYLIDAFPVYAASATAANTVFRSVGGALLPLAGPRMYSSLGQGWGNTLLAAISLVMMGMIVMSLKYGERLRTNPRYQIS</sequence>
<feature type="transmembrane region" description="Helical" evidence="6">
    <location>
        <begin position="151"/>
        <end position="172"/>
    </location>
</feature>
<feature type="transmembrane region" description="Helical" evidence="6">
    <location>
        <begin position="125"/>
        <end position="144"/>
    </location>
</feature>
<dbReference type="FunFam" id="1.20.1250.20:FF:000088">
    <property type="entry name" value="MFS multidrug transporter, putative"/>
    <property type="match status" value="1"/>
</dbReference>
<protein>
    <recommendedName>
        <fullName evidence="7">Major facilitator superfamily (MFS) profile domain-containing protein</fullName>
    </recommendedName>
</protein>
<dbReference type="AlphaFoldDB" id="A0A0B7KN11"/>
<feature type="compositionally biased region" description="Polar residues" evidence="5">
    <location>
        <begin position="19"/>
        <end position="30"/>
    </location>
</feature>
<dbReference type="PANTHER" id="PTHR23502:SF153">
    <property type="entry name" value="MULTIDRUG TRANSPORTER, PUTATIVE (AFU_ORTHOLOGUE AFUA_7G00230)-RELATED"/>
    <property type="match status" value="1"/>
</dbReference>
<dbReference type="InterPro" id="IPR020846">
    <property type="entry name" value="MFS_dom"/>
</dbReference>
<dbReference type="EMBL" id="CDPU01000074">
    <property type="protein sequence ID" value="CEO56777.1"/>
    <property type="molecule type" value="Genomic_DNA"/>
</dbReference>
<feature type="transmembrane region" description="Helical" evidence="6">
    <location>
        <begin position="239"/>
        <end position="260"/>
    </location>
</feature>
<keyword evidence="3 6" id="KW-1133">Transmembrane helix</keyword>
<proteinExistence type="predicted"/>
<dbReference type="GO" id="GO:0016020">
    <property type="term" value="C:membrane"/>
    <property type="evidence" value="ECO:0007669"/>
    <property type="project" value="UniProtKB-SubCell"/>
</dbReference>
<feature type="transmembrane region" description="Helical" evidence="6">
    <location>
        <begin position="311"/>
        <end position="334"/>
    </location>
</feature>
<feature type="transmembrane region" description="Helical" evidence="6">
    <location>
        <begin position="178"/>
        <end position="199"/>
    </location>
</feature>
<feature type="transmembrane region" description="Helical" evidence="6">
    <location>
        <begin position="354"/>
        <end position="373"/>
    </location>
</feature>
<feature type="transmembrane region" description="Helical" evidence="6">
    <location>
        <begin position="393"/>
        <end position="412"/>
    </location>
</feature>
<feature type="transmembrane region" description="Helical" evidence="6">
    <location>
        <begin position="87"/>
        <end position="105"/>
    </location>
</feature>
<dbReference type="GO" id="GO:0022857">
    <property type="term" value="F:transmembrane transporter activity"/>
    <property type="evidence" value="ECO:0007669"/>
    <property type="project" value="InterPro"/>
</dbReference>
<feature type="region of interest" description="Disordered" evidence="5">
    <location>
        <begin position="1"/>
        <end position="68"/>
    </location>
</feature>
<dbReference type="Pfam" id="PF07690">
    <property type="entry name" value="MFS_1"/>
    <property type="match status" value="1"/>
</dbReference>
<evidence type="ECO:0000256" key="5">
    <source>
        <dbReference type="SAM" id="MobiDB-lite"/>
    </source>
</evidence>
<dbReference type="Gene3D" id="1.20.1250.20">
    <property type="entry name" value="MFS general substrate transporter like domains"/>
    <property type="match status" value="1"/>
</dbReference>
<name>A0A0B7KN11_BIOOC</name>
<organism evidence="8">
    <name type="scientific">Bionectria ochroleuca</name>
    <name type="common">Gliocladium roseum</name>
    <dbReference type="NCBI Taxonomy" id="29856"/>
    <lineage>
        <taxon>Eukaryota</taxon>
        <taxon>Fungi</taxon>
        <taxon>Dikarya</taxon>
        <taxon>Ascomycota</taxon>
        <taxon>Pezizomycotina</taxon>
        <taxon>Sordariomycetes</taxon>
        <taxon>Hypocreomycetidae</taxon>
        <taxon>Hypocreales</taxon>
        <taxon>Bionectriaceae</taxon>
        <taxon>Clonostachys</taxon>
    </lineage>
</organism>